<organism evidence="2 3">
    <name type="scientific">Datura stramonium</name>
    <name type="common">Jimsonweed</name>
    <name type="synonym">Common thornapple</name>
    <dbReference type="NCBI Taxonomy" id="4076"/>
    <lineage>
        <taxon>Eukaryota</taxon>
        <taxon>Viridiplantae</taxon>
        <taxon>Streptophyta</taxon>
        <taxon>Embryophyta</taxon>
        <taxon>Tracheophyta</taxon>
        <taxon>Spermatophyta</taxon>
        <taxon>Magnoliopsida</taxon>
        <taxon>eudicotyledons</taxon>
        <taxon>Gunneridae</taxon>
        <taxon>Pentapetalae</taxon>
        <taxon>asterids</taxon>
        <taxon>lamiids</taxon>
        <taxon>Solanales</taxon>
        <taxon>Solanaceae</taxon>
        <taxon>Solanoideae</taxon>
        <taxon>Datureae</taxon>
        <taxon>Datura</taxon>
    </lineage>
</organism>
<gene>
    <name evidence="2" type="ORF">HAX54_033957</name>
</gene>
<feature type="compositionally biased region" description="Basic residues" evidence="1">
    <location>
        <begin position="1"/>
        <end position="11"/>
    </location>
</feature>
<feature type="region of interest" description="Disordered" evidence="1">
    <location>
        <begin position="1"/>
        <end position="27"/>
    </location>
</feature>
<dbReference type="EMBL" id="JACEIK010000437">
    <property type="protein sequence ID" value="MCD7457040.1"/>
    <property type="molecule type" value="Genomic_DNA"/>
</dbReference>
<protein>
    <submittedName>
        <fullName evidence="2">Uncharacterized protein</fullName>
    </submittedName>
</protein>
<reference evidence="2 3" key="1">
    <citation type="journal article" date="2021" name="BMC Genomics">
        <title>Datura genome reveals duplications of psychoactive alkaloid biosynthetic genes and high mutation rate following tissue culture.</title>
        <authorList>
            <person name="Rajewski A."/>
            <person name="Carter-House D."/>
            <person name="Stajich J."/>
            <person name="Litt A."/>
        </authorList>
    </citation>
    <scope>NUCLEOTIDE SEQUENCE [LARGE SCALE GENOMIC DNA]</scope>
    <source>
        <strain evidence="2">AR-01</strain>
    </source>
</reference>
<keyword evidence="3" id="KW-1185">Reference proteome</keyword>
<sequence>MPARGRLRKDHNKGTNKNQGAVKRGMSSICSGGAKEVAEMFEMGDEDAWPSLSKQGKVKGHSQGVDEMCNTEQANKLREKEVDSNIPMENPKWNTMVKENTLAARGSEKGAGTVPDGTAGENWTYVGRSARRKSEHCSNIGVVATNNEFEPLGELFPEVTELMRMEMQGDEGPVNILQYS</sequence>
<evidence type="ECO:0000313" key="3">
    <source>
        <dbReference type="Proteomes" id="UP000823775"/>
    </source>
</evidence>
<proteinExistence type="predicted"/>
<evidence type="ECO:0000256" key="1">
    <source>
        <dbReference type="SAM" id="MobiDB-lite"/>
    </source>
</evidence>
<evidence type="ECO:0000313" key="2">
    <source>
        <dbReference type="EMBL" id="MCD7457040.1"/>
    </source>
</evidence>
<comment type="caution">
    <text evidence="2">The sequence shown here is derived from an EMBL/GenBank/DDBJ whole genome shotgun (WGS) entry which is preliminary data.</text>
</comment>
<accession>A0ABS8SDS4</accession>
<name>A0ABS8SDS4_DATST</name>
<dbReference type="Proteomes" id="UP000823775">
    <property type="component" value="Unassembled WGS sequence"/>
</dbReference>